<feature type="compositionally biased region" description="Basic and acidic residues" evidence="3">
    <location>
        <begin position="775"/>
        <end position="790"/>
    </location>
</feature>
<dbReference type="CDD" id="cd00009">
    <property type="entry name" value="AAA"/>
    <property type="match status" value="1"/>
</dbReference>
<organism evidence="4 5">
    <name type="scientific">Adineta ricciae</name>
    <name type="common">Rotifer</name>
    <dbReference type="NCBI Taxonomy" id="249248"/>
    <lineage>
        <taxon>Eukaryota</taxon>
        <taxon>Metazoa</taxon>
        <taxon>Spiralia</taxon>
        <taxon>Gnathifera</taxon>
        <taxon>Rotifera</taxon>
        <taxon>Eurotatoria</taxon>
        <taxon>Bdelloidea</taxon>
        <taxon>Adinetida</taxon>
        <taxon>Adinetidae</taxon>
        <taxon>Adineta</taxon>
    </lineage>
</organism>
<feature type="region of interest" description="Disordered" evidence="3">
    <location>
        <begin position="723"/>
        <end position="756"/>
    </location>
</feature>
<dbReference type="PRINTS" id="PR00300">
    <property type="entry name" value="CLPPROTEASEA"/>
</dbReference>
<dbReference type="Pfam" id="PF06309">
    <property type="entry name" value="Torsin"/>
    <property type="match status" value="1"/>
</dbReference>
<dbReference type="GO" id="GO:0016887">
    <property type="term" value="F:ATP hydrolysis activity"/>
    <property type="evidence" value="ECO:0007669"/>
    <property type="project" value="InterPro"/>
</dbReference>
<protein>
    <recommendedName>
        <fullName evidence="6">AAA+ ATPase domain-containing protein</fullName>
    </recommendedName>
</protein>
<dbReference type="AlphaFoldDB" id="A0A815SX55"/>
<feature type="compositionally biased region" description="Basic and acidic residues" evidence="3">
    <location>
        <begin position="731"/>
        <end position="741"/>
    </location>
</feature>
<feature type="region of interest" description="Disordered" evidence="3">
    <location>
        <begin position="772"/>
        <end position="806"/>
    </location>
</feature>
<dbReference type="GO" id="GO:0012505">
    <property type="term" value="C:endomembrane system"/>
    <property type="evidence" value="ECO:0007669"/>
    <property type="project" value="UniProtKB-ARBA"/>
</dbReference>
<name>A0A815SX55_ADIRI</name>
<comment type="similarity">
    <text evidence="1">Belongs to the ClpA/ClpB family. Torsin subfamily.</text>
</comment>
<accession>A0A815SX55</accession>
<dbReference type="Pfam" id="PF09789">
    <property type="entry name" value="CC149"/>
    <property type="match status" value="1"/>
</dbReference>
<dbReference type="EMBL" id="CAJNOR010004375">
    <property type="protein sequence ID" value="CAF1497605.1"/>
    <property type="molecule type" value="Genomic_DNA"/>
</dbReference>
<keyword evidence="2" id="KW-0175">Coiled coil</keyword>
<gene>
    <name evidence="4" type="ORF">XAT740_LOCUS39462</name>
</gene>
<dbReference type="InterPro" id="IPR001270">
    <property type="entry name" value="ClpA/B"/>
</dbReference>
<dbReference type="Gene3D" id="3.40.50.300">
    <property type="entry name" value="P-loop containing nucleotide triphosphate hydrolases"/>
    <property type="match status" value="1"/>
</dbReference>
<feature type="compositionally biased region" description="Polar residues" evidence="3">
    <location>
        <begin position="676"/>
        <end position="694"/>
    </location>
</feature>
<evidence type="ECO:0000313" key="4">
    <source>
        <dbReference type="EMBL" id="CAF1497605.1"/>
    </source>
</evidence>
<reference evidence="4" key="1">
    <citation type="submission" date="2021-02" db="EMBL/GenBank/DDBJ databases">
        <authorList>
            <person name="Nowell W R."/>
        </authorList>
    </citation>
    <scope>NUCLEOTIDE SEQUENCE</scope>
</reference>
<evidence type="ECO:0000256" key="3">
    <source>
        <dbReference type="SAM" id="MobiDB-lite"/>
    </source>
</evidence>
<evidence type="ECO:0008006" key="6">
    <source>
        <dbReference type="Google" id="ProtNLM"/>
    </source>
</evidence>
<dbReference type="InterPro" id="IPR019179">
    <property type="entry name" value="CC149"/>
</dbReference>
<dbReference type="GO" id="GO:0005737">
    <property type="term" value="C:cytoplasm"/>
    <property type="evidence" value="ECO:0007669"/>
    <property type="project" value="UniProtKB-ARBA"/>
</dbReference>
<feature type="compositionally biased region" description="Polar residues" evidence="3">
    <location>
        <begin position="794"/>
        <end position="806"/>
    </location>
</feature>
<sequence length="806" mass="92404">MVDVLQFFHAFCFFECCSKYWVPNNITALDLRLKEQLMGQPLAHELLITSIKAHINSKQPSKALVLSLHGSTGTGKNFVAKHIVESLYREGYKTKYARLYVASRDFMHHDEAHLQEYKDRLKHDIEKATKACAQATFIFDEVDKMPAQLLEVILAYIDFHTPNYAQPTDFRKTIFIFLSNTGGMEINRIAQDNYFASIPRENYNITQLQRALANAAFSESGGLWHASLINRHLVAFFIPFLPLERSHVYTCIQRGLDSAREKDDYEYRKSDKDIINDVLDLIEFSQPTLLYSASGCKKVQQKLDFVLERNRFLFSVNFSSSFVTKLSPDVRRLFLRCLNVGFLFFSINDMIDNQQQIDSLNNEIQVLQKRLESKSKAFSILINELDALKYERNQFKSLADSLQEKCVQLKKQATKKSTVHLLKTALKTVQDEKEVLQAKVDELTHELDDVKGDLSIFRQKRYRTWNDDHQGENESQTDLLECLEQANERILHLENDIKSLVCQKDELEIERDSFKDKSTKLNKMLTKSENSFVDVELVLSENRYLKEKLNEVTREKDLAISNALKYKELLQTHQSERLQSSSGGSVLTYKQVRSLINQSYMLPNTPENENDLRAIAEALFENLKDKNVTIVHQRKINKILANRVAELEKRLVQCKVTSSSGQTGSLIDLLDRTPSPDDNMSQFVNNTDNSQQLSSNQVFSFPSSLLTDASSKLQTLKHATTSTKSTFEYHQSTETKNRSEGADLDMDDPLQSPPLTSSLAFLKDRDLIPSSTSDFDFHHSNTDDTEDLLKKSRQSSNSTTITNLAC</sequence>
<dbReference type="GO" id="GO:0005524">
    <property type="term" value="F:ATP binding"/>
    <property type="evidence" value="ECO:0007669"/>
    <property type="project" value="InterPro"/>
</dbReference>
<dbReference type="InterPro" id="IPR027417">
    <property type="entry name" value="P-loop_NTPase"/>
</dbReference>
<proteinExistence type="inferred from homology"/>
<dbReference type="SUPFAM" id="SSF52540">
    <property type="entry name" value="P-loop containing nucleoside triphosphate hydrolases"/>
    <property type="match status" value="1"/>
</dbReference>
<dbReference type="Proteomes" id="UP000663828">
    <property type="component" value="Unassembled WGS sequence"/>
</dbReference>
<keyword evidence="5" id="KW-1185">Reference proteome</keyword>
<feature type="region of interest" description="Disordered" evidence="3">
    <location>
        <begin position="661"/>
        <end position="694"/>
    </location>
</feature>
<dbReference type="InterPro" id="IPR010448">
    <property type="entry name" value="Torsin"/>
</dbReference>
<evidence type="ECO:0000313" key="5">
    <source>
        <dbReference type="Proteomes" id="UP000663828"/>
    </source>
</evidence>
<comment type="caution">
    <text evidence="4">The sequence shown here is derived from an EMBL/GenBank/DDBJ whole genome shotgun (WGS) entry which is preliminary data.</text>
</comment>
<dbReference type="PANTHER" id="PTHR10760">
    <property type="entry name" value="TORSIN"/>
    <property type="match status" value="1"/>
</dbReference>
<evidence type="ECO:0000256" key="2">
    <source>
        <dbReference type="SAM" id="Coils"/>
    </source>
</evidence>
<feature type="coiled-coil region" evidence="2">
    <location>
        <begin position="350"/>
        <end position="524"/>
    </location>
</feature>
<dbReference type="PANTHER" id="PTHR10760:SF2">
    <property type="entry name" value="LD13476P-RELATED"/>
    <property type="match status" value="1"/>
</dbReference>
<evidence type="ECO:0000256" key="1">
    <source>
        <dbReference type="ARBA" id="ARBA00006235"/>
    </source>
</evidence>